<evidence type="ECO:0000256" key="8">
    <source>
        <dbReference type="ARBA" id="ARBA00023004"/>
    </source>
</evidence>
<feature type="transmembrane region" description="Helical" evidence="12">
    <location>
        <begin position="54"/>
        <end position="73"/>
    </location>
</feature>
<feature type="transmembrane region" description="Helical" evidence="12">
    <location>
        <begin position="262"/>
        <end position="279"/>
    </location>
</feature>
<gene>
    <name evidence="14" type="ORF">HRJ53_27265</name>
</gene>
<accession>A0A7V8NWE7</accession>
<evidence type="ECO:0000256" key="3">
    <source>
        <dbReference type="ARBA" id="ARBA00022516"/>
    </source>
</evidence>
<dbReference type="EMBL" id="JACDQQ010002639">
    <property type="protein sequence ID" value="MBA0088706.1"/>
    <property type="molecule type" value="Genomic_DNA"/>
</dbReference>
<dbReference type="GO" id="GO:0016717">
    <property type="term" value="F:oxidoreductase activity, acting on paired donors, with oxidation of a pair of donors resulting in the reduction of molecular oxygen to two molecules of water"/>
    <property type="evidence" value="ECO:0007669"/>
    <property type="project" value="InterPro"/>
</dbReference>
<keyword evidence="3" id="KW-0444">Lipid biosynthesis</keyword>
<evidence type="ECO:0000256" key="2">
    <source>
        <dbReference type="ARBA" id="ARBA00008749"/>
    </source>
</evidence>
<keyword evidence="4 12" id="KW-0812">Transmembrane</keyword>
<evidence type="ECO:0000313" key="14">
    <source>
        <dbReference type="EMBL" id="MBA0088706.1"/>
    </source>
</evidence>
<dbReference type="InterPro" id="IPR015876">
    <property type="entry name" value="Acyl-CoA_DS"/>
</dbReference>
<evidence type="ECO:0000259" key="13">
    <source>
        <dbReference type="Pfam" id="PF00487"/>
    </source>
</evidence>
<evidence type="ECO:0000313" key="15">
    <source>
        <dbReference type="Proteomes" id="UP000567293"/>
    </source>
</evidence>
<keyword evidence="11" id="KW-0275">Fatty acid biosynthesis</keyword>
<keyword evidence="10 12" id="KW-0472">Membrane</keyword>
<keyword evidence="15" id="KW-1185">Reference proteome</keyword>
<keyword evidence="6 12" id="KW-1133">Transmembrane helix</keyword>
<keyword evidence="5" id="KW-0276">Fatty acid metabolism</keyword>
<dbReference type="PANTHER" id="PTHR11351">
    <property type="entry name" value="ACYL-COA DESATURASE"/>
    <property type="match status" value="1"/>
</dbReference>
<dbReference type="Pfam" id="PF00487">
    <property type="entry name" value="FA_desaturase"/>
    <property type="match status" value="1"/>
</dbReference>
<comment type="subcellular location">
    <subcellularLocation>
        <location evidence="1">Membrane</location>
        <topology evidence="1">Multi-pass membrane protein</topology>
    </subcellularLocation>
</comment>
<evidence type="ECO:0000256" key="7">
    <source>
        <dbReference type="ARBA" id="ARBA00023002"/>
    </source>
</evidence>
<evidence type="ECO:0000256" key="5">
    <source>
        <dbReference type="ARBA" id="ARBA00022832"/>
    </source>
</evidence>
<feature type="transmembrane region" description="Helical" evidence="12">
    <location>
        <begin position="170"/>
        <end position="191"/>
    </location>
</feature>
<feature type="domain" description="Fatty acid desaturase" evidence="13">
    <location>
        <begin position="58"/>
        <end position="259"/>
    </location>
</feature>
<comment type="similarity">
    <text evidence="2">Belongs to the fatty acid desaturase type 2 family.</text>
</comment>
<evidence type="ECO:0000256" key="10">
    <source>
        <dbReference type="ARBA" id="ARBA00023136"/>
    </source>
</evidence>
<feature type="transmembrane region" description="Helical" evidence="12">
    <location>
        <begin position="29"/>
        <end position="48"/>
    </location>
</feature>
<dbReference type="InterPro" id="IPR005804">
    <property type="entry name" value="FA_desaturase_dom"/>
</dbReference>
<evidence type="ECO:0000256" key="4">
    <source>
        <dbReference type="ARBA" id="ARBA00022692"/>
    </source>
</evidence>
<keyword evidence="8" id="KW-0408">Iron</keyword>
<dbReference type="PANTHER" id="PTHR11351:SF31">
    <property type="entry name" value="DESATURASE 1, ISOFORM A-RELATED"/>
    <property type="match status" value="1"/>
</dbReference>
<evidence type="ECO:0000256" key="6">
    <source>
        <dbReference type="ARBA" id="ARBA00022989"/>
    </source>
</evidence>
<name>A0A7V8NWE7_9BACT</name>
<evidence type="ECO:0000256" key="11">
    <source>
        <dbReference type="ARBA" id="ARBA00023160"/>
    </source>
</evidence>
<reference evidence="14" key="1">
    <citation type="submission" date="2020-06" db="EMBL/GenBank/DDBJ databases">
        <title>Legume-microbial interactions unlock mineral nutrients during tropical forest succession.</title>
        <authorList>
            <person name="Epihov D.Z."/>
        </authorList>
    </citation>
    <scope>NUCLEOTIDE SEQUENCE [LARGE SCALE GENOMIC DNA]</scope>
    <source>
        <strain evidence="14">Pan2503</strain>
    </source>
</reference>
<dbReference type="AlphaFoldDB" id="A0A7V8NWE7"/>
<keyword evidence="9" id="KW-0443">Lipid metabolism</keyword>
<keyword evidence="7" id="KW-0560">Oxidoreductase</keyword>
<dbReference type="CDD" id="cd03505">
    <property type="entry name" value="Delta9-FADS-like"/>
    <property type="match status" value="1"/>
</dbReference>
<evidence type="ECO:0000256" key="1">
    <source>
        <dbReference type="ARBA" id="ARBA00004141"/>
    </source>
</evidence>
<protein>
    <submittedName>
        <fullName evidence="14">Fatty acid desaturase</fullName>
    </submittedName>
</protein>
<proteinExistence type="inferred from homology"/>
<comment type="caution">
    <text evidence="14">The sequence shown here is derived from an EMBL/GenBank/DDBJ whole genome shotgun (WGS) entry which is preliminary data.</text>
</comment>
<dbReference type="GO" id="GO:0006633">
    <property type="term" value="P:fatty acid biosynthetic process"/>
    <property type="evidence" value="ECO:0007669"/>
    <property type="project" value="UniProtKB-KW"/>
</dbReference>
<dbReference type="GO" id="GO:0016020">
    <property type="term" value="C:membrane"/>
    <property type="evidence" value="ECO:0007669"/>
    <property type="project" value="UniProtKB-SubCell"/>
</dbReference>
<dbReference type="Proteomes" id="UP000567293">
    <property type="component" value="Unassembled WGS sequence"/>
</dbReference>
<organism evidence="14 15">
    <name type="scientific">Candidatus Acidiferrum panamense</name>
    <dbReference type="NCBI Taxonomy" id="2741543"/>
    <lineage>
        <taxon>Bacteria</taxon>
        <taxon>Pseudomonadati</taxon>
        <taxon>Acidobacteriota</taxon>
        <taxon>Terriglobia</taxon>
        <taxon>Candidatus Acidiferrales</taxon>
        <taxon>Candidatus Acidiferrum</taxon>
    </lineage>
</organism>
<dbReference type="PRINTS" id="PR00075">
    <property type="entry name" value="FACDDSATRASE"/>
</dbReference>
<evidence type="ECO:0000256" key="12">
    <source>
        <dbReference type="SAM" id="Phobius"/>
    </source>
</evidence>
<evidence type="ECO:0000256" key="9">
    <source>
        <dbReference type="ARBA" id="ARBA00023098"/>
    </source>
</evidence>
<sequence>METSLTQRAPLAHPWHRPFWKPVHGKEGVFTYLILIHVLSVIGLILFPLPSLKILGLTVLFTALGGLGTTVCYHRMLAHKTLRTHPIVEQFLIFWAVFNGSGHPASWVAYHRLHHAVTDQPEDISSPKQGGFWWAHLRWLYQTEPADKKRWAPEMTGGIYKIWGWAETPVILLSLFIGPILGFGWMGFFWMGALRLVYSLHLQCLVNSLTHLGEAKEGEDSSVNVWWLGPFQLTAWGENWHKNHHTHAGSARLGLRWYQTDIGWYFICLLEAVGLAHSVKRPRVS</sequence>